<feature type="domain" description="Proline utilization A proline dehydrogenase N-terminal" evidence="9">
    <location>
        <begin position="19"/>
        <end position="62"/>
    </location>
</feature>
<dbReference type="InterPro" id="IPR016163">
    <property type="entry name" value="Ald_DH_C"/>
</dbReference>
<keyword evidence="2 5" id="KW-0560">Oxidoreductase</keyword>
<dbReference type="NCBIfam" id="TIGR01238">
    <property type="entry name" value="D1pyr5carbox3"/>
    <property type="match status" value="1"/>
</dbReference>
<dbReference type="Proteomes" id="UP001595791">
    <property type="component" value="Unassembled WGS sequence"/>
</dbReference>
<comment type="pathway">
    <text evidence="5">Amino-acid degradation; L-proline degradation into L-glutamate; L-glutamate from L-proline: step 1/2.</text>
</comment>
<dbReference type="InterPro" id="IPR024089">
    <property type="entry name" value="PRODH_PutA_dom_I/II"/>
</dbReference>
<evidence type="ECO:0000259" key="9">
    <source>
        <dbReference type="Pfam" id="PF18327"/>
    </source>
</evidence>
<evidence type="ECO:0000256" key="4">
    <source>
        <dbReference type="ARBA" id="ARBA00048142"/>
    </source>
</evidence>
<keyword evidence="5" id="KW-0274">FAD</keyword>
<dbReference type="EMBL" id="JBHSBU010000001">
    <property type="protein sequence ID" value="MFC4158801.1"/>
    <property type="molecule type" value="Genomic_DNA"/>
</dbReference>
<protein>
    <recommendedName>
        <fullName evidence="5">Bifunctional protein PutA</fullName>
    </recommendedName>
    <domain>
        <recommendedName>
            <fullName evidence="5">Proline dehydrogenase</fullName>
            <ecNumber evidence="5">1.5.5.2</ecNumber>
        </recommendedName>
        <alternativeName>
            <fullName evidence="5">Proline oxidase</fullName>
        </alternativeName>
    </domain>
    <domain>
        <recommendedName>
            <fullName evidence="5">Delta-1-pyrroline-5-carboxylate dehydrogenase</fullName>
            <shortName evidence="5">P5C dehydrogenase</shortName>
            <ecNumber evidence="5">1.2.1.88</ecNumber>
        </recommendedName>
        <alternativeName>
            <fullName evidence="5">L-glutamate gamma-semialdehyde dehydrogenase</fullName>
        </alternativeName>
    </domain>
</protein>
<accession>A0ABV8MNZ8</accession>
<dbReference type="Pfam" id="PF14850">
    <property type="entry name" value="Pro_dh-DNA_bdg"/>
    <property type="match status" value="1"/>
</dbReference>
<dbReference type="SUPFAM" id="SSF51730">
    <property type="entry name" value="FAD-linked oxidoreductase"/>
    <property type="match status" value="1"/>
</dbReference>
<keyword evidence="5" id="KW-0285">Flavoprotein</keyword>
<dbReference type="GO" id="GO:0004657">
    <property type="term" value="F:proline dehydrogenase activity"/>
    <property type="evidence" value="ECO:0007669"/>
    <property type="project" value="UniProtKB-EC"/>
</dbReference>
<comment type="catalytic activity">
    <reaction evidence="5">
        <text>L-proline + a quinone = (S)-1-pyrroline-5-carboxylate + a quinol + H(+)</text>
        <dbReference type="Rhea" id="RHEA:23784"/>
        <dbReference type="ChEBI" id="CHEBI:15378"/>
        <dbReference type="ChEBI" id="CHEBI:17388"/>
        <dbReference type="ChEBI" id="CHEBI:24646"/>
        <dbReference type="ChEBI" id="CHEBI:60039"/>
        <dbReference type="ChEBI" id="CHEBI:132124"/>
        <dbReference type="EC" id="1.5.5.2"/>
    </reaction>
</comment>
<name>A0ABV8MNZ8_9NEIS</name>
<dbReference type="GO" id="GO:0003842">
    <property type="term" value="F:L-glutamate gamma-semialdehyde dehydrogenase activity"/>
    <property type="evidence" value="ECO:0007669"/>
    <property type="project" value="UniProtKB-EC"/>
</dbReference>
<comment type="catalytic activity">
    <reaction evidence="4 5">
        <text>L-glutamate 5-semialdehyde + NAD(+) + H2O = L-glutamate + NADH + 2 H(+)</text>
        <dbReference type="Rhea" id="RHEA:30235"/>
        <dbReference type="ChEBI" id="CHEBI:15377"/>
        <dbReference type="ChEBI" id="CHEBI:15378"/>
        <dbReference type="ChEBI" id="CHEBI:29985"/>
        <dbReference type="ChEBI" id="CHEBI:57540"/>
        <dbReference type="ChEBI" id="CHEBI:57945"/>
        <dbReference type="ChEBI" id="CHEBI:58066"/>
        <dbReference type="EC" id="1.2.1.88"/>
    </reaction>
</comment>
<evidence type="ECO:0000259" key="6">
    <source>
        <dbReference type="Pfam" id="PF00171"/>
    </source>
</evidence>
<evidence type="ECO:0000256" key="5">
    <source>
        <dbReference type="PIRNR" id="PIRNR000197"/>
    </source>
</evidence>
<dbReference type="RefSeq" id="WP_378161870.1">
    <property type="nucleotide sequence ID" value="NZ_JBHSBU010000001.1"/>
</dbReference>
<dbReference type="InterPro" id="IPR016162">
    <property type="entry name" value="Ald_DH_N"/>
</dbReference>
<dbReference type="InterPro" id="IPR025703">
    <property type="entry name" value="Bifunct_PutA"/>
</dbReference>
<dbReference type="Gene3D" id="3.20.20.220">
    <property type="match status" value="1"/>
</dbReference>
<keyword evidence="5" id="KW-0678">Repressor</keyword>
<dbReference type="InterPro" id="IPR041349">
    <property type="entry name" value="PRODH"/>
</dbReference>
<sequence length="1039" mass="113858">MPDSPPLYSDLPTSLPSFAAIRHNLFADEAEAVARLMPLAKLDEVTEKAVYARTQSLTQGVRQAASGNHFEAFLQSYGLGTEEGVALMALAEALLRIPDVDTQDQLIRDLLESKDWRRSQTATWLVSAASRALLFTDFWIESSEGRHWFDRMVRKLGEPILRKAMKTGMKIMAEHFVVGETIELALDNADSRWRYSYDMLGEAALTDADAEVYFRAYHEAIAALARRPDPNHGFARQSISVKLSAIHPRYEFGQLDRVMNELYPRLLDLAQAAAKADLVFSIDAEESERLELSLWLYERLCREPSLKDWMGLGIVVQAYQKRAPFVLDWLADLAASTRRQLPVRLVKGAYWDSEIKRAQQNGLPGYPVYTKKVHTDVAYLACARKLLDYGDRFYPQFASHNAQTLSWIIEATRGTERRFEIQRLHGMGEALHRLIHEREGVASRVYAPVGRFHALLPYLVRRLLENGANSSFVNQLADTRVPLEHIAQSPTAVVARQPIVAGVKAPSEVFAPRRNSKGFSMTDTVALEPLRQRLQELASSRFDAAPIIGGQRVAGQTQPRFSPIDRRQQIGSMISSDASAVERALALSDAAFDGWDSTPATRRAELLERAANLLEARQDELLYLLSREAGKTLPDALGELREAVDYCRFYAMEARRLFPQPIALPGVTGESNELRLVGRGPFVCIAPWNFPLAIFLGQIAAALAAGNPVLAKPSRRTPLIGMRAIEILLEAGIPGDVLHYLPGESGGLSDKLLGDARVAGVAFTGSTGAAWKINRTLAARNSSIASLIAETGGLNAMIADSSAHVEQLIIDVITSAFNSAGQRCSALRILLVQDDVADAVMERLGLAMRELRLGDPLQLASDIGPTIDQQSQNDLNSYCDKLASSARLIGSTPLPAGLENGCFVAPRAFEVRLDQLPTEETFGPVLHVARFPAGGIEQAVKAVNRLGFGLTMGVHTRLDSTVDIVRRHARVGNLYVNRNQIGAVVGSQPFGGEGLSGTGFKAGGPHYLLKFAAERVVTINTAAVGGNVRLMAGGELEGH</sequence>
<evidence type="ECO:0000259" key="8">
    <source>
        <dbReference type="Pfam" id="PF14850"/>
    </source>
</evidence>
<dbReference type="SUPFAM" id="SSF81935">
    <property type="entry name" value="N-terminal domain of bifunctional PutA protein"/>
    <property type="match status" value="1"/>
</dbReference>
<keyword evidence="5" id="KW-0805">Transcription regulation</keyword>
<dbReference type="InterPro" id="IPR016160">
    <property type="entry name" value="Ald_DH_CS_CYS"/>
</dbReference>
<dbReference type="InterPro" id="IPR005933">
    <property type="entry name" value="PutA_C"/>
</dbReference>
<dbReference type="Gene3D" id="3.40.605.10">
    <property type="entry name" value="Aldehyde Dehydrogenase, Chain A, domain 1"/>
    <property type="match status" value="1"/>
</dbReference>
<dbReference type="InterPro" id="IPR029041">
    <property type="entry name" value="FAD-linked_oxidoreductase-like"/>
</dbReference>
<evidence type="ECO:0000259" key="7">
    <source>
        <dbReference type="Pfam" id="PF01619"/>
    </source>
</evidence>
<dbReference type="NCBIfam" id="NF008869">
    <property type="entry name" value="PRK11904.1"/>
    <property type="match status" value="1"/>
</dbReference>
<keyword evidence="3 5" id="KW-0520">NAD</keyword>
<dbReference type="PANTHER" id="PTHR42862:SF1">
    <property type="entry name" value="DELTA-1-PYRROLINE-5-CARBOXYLATE DEHYDROGENASE 2, ISOFORM A-RELATED"/>
    <property type="match status" value="1"/>
</dbReference>
<dbReference type="Pfam" id="PF00171">
    <property type="entry name" value="Aldedh"/>
    <property type="match status" value="1"/>
</dbReference>
<dbReference type="InterPro" id="IPR015590">
    <property type="entry name" value="Aldehyde_DH_dom"/>
</dbReference>
<organism evidence="10 11">
    <name type="scientific">Chitinimonas lacunae</name>
    <dbReference type="NCBI Taxonomy" id="1963018"/>
    <lineage>
        <taxon>Bacteria</taxon>
        <taxon>Pseudomonadati</taxon>
        <taxon>Pseudomonadota</taxon>
        <taxon>Betaproteobacteria</taxon>
        <taxon>Neisseriales</taxon>
        <taxon>Chitinibacteraceae</taxon>
        <taxon>Chitinimonas</taxon>
    </lineage>
</organism>
<comment type="similarity">
    <text evidence="5">In the C-terminal section; belongs to the aldehyde dehydrogenase family.</text>
</comment>
<gene>
    <name evidence="10" type="primary">putA</name>
    <name evidence="10" type="ORF">ACFOW7_05435</name>
</gene>
<comment type="similarity">
    <text evidence="5">In the N-terminal section; belongs to the proline dehydrogenase family.</text>
</comment>
<dbReference type="SUPFAM" id="SSF53720">
    <property type="entry name" value="ALDH-like"/>
    <property type="match status" value="1"/>
</dbReference>
<dbReference type="PANTHER" id="PTHR42862">
    <property type="entry name" value="DELTA-1-PYRROLINE-5-CARBOXYLATE DEHYDROGENASE 1, ISOFORM A-RELATED"/>
    <property type="match status" value="1"/>
</dbReference>
<dbReference type="InterPro" id="IPR050485">
    <property type="entry name" value="Proline_metab_enzyme"/>
</dbReference>
<dbReference type="InterPro" id="IPR002872">
    <property type="entry name" value="Proline_DH_dom"/>
</dbReference>
<dbReference type="EC" id="1.2.1.88" evidence="5"/>
<feature type="domain" description="Proline dehydrogenase PutA" evidence="8">
    <location>
        <begin position="70"/>
        <end position="176"/>
    </location>
</feature>
<evidence type="ECO:0000313" key="10">
    <source>
        <dbReference type="EMBL" id="MFC4158801.1"/>
    </source>
</evidence>
<comment type="cofactor">
    <cofactor evidence="5">
        <name>FAD</name>
        <dbReference type="ChEBI" id="CHEBI:57692"/>
    </cofactor>
</comment>
<keyword evidence="5" id="KW-0238">DNA-binding</keyword>
<evidence type="ECO:0000256" key="2">
    <source>
        <dbReference type="ARBA" id="ARBA00023002"/>
    </source>
</evidence>
<dbReference type="PIRSF" id="PIRSF000197">
    <property type="entry name" value="Bifunct_PutA"/>
    <property type="match status" value="1"/>
</dbReference>
<evidence type="ECO:0000313" key="11">
    <source>
        <dbReference type="Proteomes" id="UP001595791"/>
    </source>
</evidence>
<dbReference type="InterPro" id="IPR016161">
    <property type="entry name" value="Ald_DH/histidinol_DH"/>
</dbReference>
<dbReference type="CDD" id="cd07125">
    <property type="entry name" value="ALDH_PutA-P5CDH"/>
    <property type="match status" value="1"/>
</dbReference>
<keyword evidence="5" id="KW-0804">Transcription</keyword>
<comment type="function">
    <text evidence="5">Oxidizes proline to glutamate for use as a carbon and nitrogen source.</text>
</comment>
<comment type="pathway">
    <text evidence="1 5">Amino-acid degradation; L-proline degradation into L-glutamate; L-glutamate from L-proline: step 2/2.</text>
</comment>
<evidence type="ECO:0000256" key="1">
    <source>
        <dbReference type="ARBA" id="ARBA00004786"/>
    </source>
</evidence>
<comment type="caution">
    <text evidence="10">The sequence shown here is derived from an EMBL/GenBank/DDBJ whole genome shotgun (WGS) entry which is preliminary data.</text>
</comment>
<dbReference type="InterPro" id="IPR024082">
    <property type="entry name" value="PRODH_PutA_dom_II"/>
</dbReference>
<feature type="domain" description="Aldehyde dehydrogenase" evidence="6">
    <location>
        <begin position="556"/>
        <end position="1013"/>
    </location>
</feature>
<dbReference type="PROSITE" id="PS00070">
    <property type="entry name" value="ALDEHYDE_DEHYDR_CYS"/>
    <property type="match status" value="1"/>
</dbReference>
<reference evidence="11" key="1">
    <citation type="journal article" date="2019" name="Int. J. Syst. Evol. Microbiol.">
        <title>The Global Catalogue of Microorganisms (GCM) 10K type strain sequencing project: providing services to taxonomists for standard genome sequencing and annotation.</title>
        <authorList>
            <consortium name="The Broad Institute Genomics Platform"/>
            <consortium name="The Broad Institute Genome Sequencing Center for Infectious Disease"/>
            <person name="Wu L."/>
            <person name="Ma J."/>
        </authorList>
    </citation>
    <scope>NUCLEOTIDE SEQUENCE [LARGE SCALE GENOMIC DNA]</scope>
    <source>
        <strain evidence="11">LMG 29894</strain>
    </source>
</reference>
<dbReference type="Pfam" id="PF01619">
    <property type="entry name" value="Pro_dh"/>
    <property type="match status" value="1"/>
</dbReference>
<keyword evidence="11" id="KW-1185">Reference proteome</keyword>
<dbReference type="Pfam" id="PF18327">
    <property type="entry name" value="PRODH"/>
    <property type="match status" value="1"/>
</dbReference>
<feature type="domain" description="Proline dehydrogenase" evidence="7">
    <location>
        <begin position="190"/>
        <end position="475"/>
    </location>
</feature>
<dbReference type="Gene3D" id="3.40.309.10">
    <property type="entry name" value="Aldehyde Dehydrogenase, Chain A, domain 2"/>
    <property type="match status" value="1"/>
</dbReference>
<dbReference type="Gene3D" id="1.20.5.460">
    <property type="entry name" value="Single helix bin"/>
    <property type="match status" value="1"/>
</dbReference>
<evidence type="ECO:0000256" key="3">
    <source>
        <dbReference type="ARBA" id="ARBA00023027"/>
    </source>
</evidence>
<keyword evidence="5" id="KW-0642">Proline metabolism</keyword>
<dbReference type="EC" id="1.5.5.2" evidence="5"/>
<proteinExistence type="inferred from homology"/>